<dbReference type="AlphaFoldDB" id="A0A7S1G3J0"/>
<keyword evidence="1" id="KW-0732">Signal</keyword>
<sequence>MAPTALAIACAALLLVAAGAVVPATTFIRNPATGLLARSGPDRVLVDIPSGADDHKYCGLALDTDDSRVFWSDGTAVHRAALDGSGQEVVVPTSGVVMTVIGGVNFGKAANELLAIKIRGVACDSIHWWSSRLVGCATIDATINADGLSVHDVKITARDGGTSLTATTSQAVAENRVLQGYSAPLVASVRRVTRSAAPAELAFKPAQDGTGAEATGPSKLQRCWTLAAQFRNTCPGAPVSAAVSVADMTGTQVTCSGVGECPVGGVVGDDGSCSWWRRLCVTCRDDAGTVRVRVQSNGLPDHCFGSPHQAPAPLDIDYEVEFDADVDDPAHAPTTGAEIDALLCDLQRTADANVPASLGFTKLGATDLTTTVGVALNGVPMLNGLSADGVDPFYPPAAFGGASGFAAEAVDQCVAHPTAQGAYHAHMMSPCLFDGGVDGTKPCTPAAGCADVKSHALAGYAGKRAVTAVGISKDGHQVLGPYDASGELWQGVDVCNGRDVDGSYSFVATTTFPYFSGCFGGGNHPGYSPSCSANAAEYAPSVSDEEQAAEAAAAAVGPRLFWSDHVTGLVVSTDPDGGTFKVLATGAFEVFGLAYDAGSGASGSLLYSNADTGEIVAVDLASAVDMQDTQALSGADVARVVLAKPGGTVVLSGLDRPRGIAVDAPNGMMYFTEASGRIYRARVDGRNLEANPLRPAVYARLLLERGSTARMDGIAVTQGADGSFPKSIYWTETNTNSVWRASVYGSSPQRIAGSRKETVWPRAICLLHEAGNAYAPDAHLFWTQYLGRIHRASGSGAGRVAIVDTLSGASGYRLLESEIKATQEAHSHFFNAD</sequence>
<reference evidence="2" key="1">
    <citation type="submission" date="2021-01" db="EMBL/GenBank/DDBJ databases">
        <authorList>
            <person name="Corre E."/>
            <person name="Pelletier E."/>
            <person name="Niang G."/>
            <person name="Scheremetjew M."/>
            <person name="Finn R."/>
            <person name="Kale V."/>
            <person name="Holt S."/>
            <person name="Cochrane G."/>
            <person name="Meng A."/>
            <person name="Brown T."/>
            <person name="Cohen L."/>
        </authorList>
    </citation>
    <scope>NUCLEOTIDE SEQUENCE</scope>
    <source>
        <strain evidence="2">Ms1</strain>
    </source>
</reference>
<feature type="chain" id="PRO_5030877938" description="YHYH domain-containing protein" evidence="1">
    <location>
        <begin position="21"/>
        <end position="833"/>
    </location>
</feature>
<proteinExistence type="predicted"/>
<name>A0A7S1G3J0_9STRA</name>
<dbReference type="Gene3D" id="2.120.10.30">
    <property type="entry name" value="TolB, C-terminal domain"/>
    <property type="match status" value="2"/>
</dbReference>
<gene>
    <name evidence="2" type="ORF">BSP0115_LOCUS1818</name>
</gene>
<dbReference type="InterPro" id="IPR050778">
    <property type="entry name" value="Cueball_EGF_LRP_Nidogen"/>
</dbReference>
<dbReference type="SUPFAM" id="SSF63825">
    <property type="entry name" value="YWTD domain"/>
    <property type="match status" value="1"/>
</dbReference>
<feature type="signal peptide" evidence="1">
    <location>
        <begin position="1"/>
        <end position="20"/>
    </location>
</feature>
<dbReference type="InterPro" id="IPR000033">
    <property type="entry name" value="LDLR_classB_rpt"/>
</dbReference>
<dbReference type="PANTHER" id="PTHR46513">
    <property type="entry name" value="VITELLOGENIN RECEPTOR-LIKE PROTEIN-RELATED-RELATED"/>
    <property type="match status" value="1"/>
</dbReference>
<evidence type="ECO:0000313" key="2">
    <source>
        <dbReference type="EMBL" id="CAD8908614.1"/>
    </source>
</evidence>
<dbReference type="EMBL" id="HBFS01002606">
    <property type="protein sequence ID" value="CAD8908614.1"/>
    <property type="molecule type" value="Transcribed_RNA"/>
</dbReference>
<organism evidence="2">
    <name type="scientific">Bicosoecida sp. CB-2014</name>
    <dbReference type="NCBI Taxonomy" id="1486930"/>
    <lineage>
        <taxon>Eukaryota</taxon>
        <taxon>Sar</taxon>
        <taxon>Stramenopiles</taxon>
        <taxon>Bigyra</taxon>
        <taxon>Opalozoa</taxon>
        <taxon>Bicosoecida</taxon>
    </lineage>
</organism>
<evidence type="ECO:0008006" key="3">
    <source>
        <dbReference type="Google" id="ProtNLM"/>
    </source>
</evidence>
<evidence type="ECO:0000256" key="1">
    <source>
        <dbReference type="SAM" id="SignalP"/>
    </source>
</evidence>
<dbReference type="InterPro" id="IPR011042">
    <property type="entry name" value="6-blade_b-propeller_TolB-like"/>
</dbReference>
<dbReference type="PANTHER" id="PTHR46513:SF13">
    <property type="entry name" value="EGF-LIKE DOMAIN-CONTAINING PROTEIN"/>
    <property type="match status" value="1"/>
</dbReference>
<protein>
    <recommendedName>
        <fullName evidence="3">YHYH domain-containing protein</fullName>
    </recommendedName>
</protein>
<accession>A0A7S1G3J0</accession>
<dbReference type="SMART" id="SM00135">
    <property type="entry name" value="LY"/>
    <property type="match status" value="2"/>
</dbReference>